<keyword evidence="4" id="KW-1185">Reference proteome</keyword>
<evidence type="ECO:0000256" key="1">
    <source>
        <dbReference type="SAM" id="MobiDB-lite"/>
    </source>
</evidence>
<evidence type="ECO:0008006" key="5">
    <source>
        <dbReference type="Google" id="ProtNLM"/>
    </source>
</evidence>
<feature type="chain" id="PRO_5012383679" description="Spondin domain-containing protein" evidence="2">
    <location>
        <begin position="26"/>
        <end position="222"/>
    </location>
</feature>
<evidence type="ECO:0000313" key="4">
    <source>
        <dbReference type="Proteomes" id="UP000219440"/>
    </source>
</evidence>
<evidence type="ECO:0000313" key="3">
    <source>
        <dbReference type="EMBL" id="SOE70979.1"/>
    </source>
</evidence>
<keyword evidence="2" id="KW-0732">Signal</keyword>
<dbReference type="AlphaFoldDB" id="A0A2C8ZY35"/>
<dbReference type="RefSeq" id="WP_143544715.1">
    <property type="nucleotide sequence ID" value="NZ_BMLC01000003.1"/>
</dbReference>
<feature type="region of interest" description="Disordered" evidence="1">
    <location>
        <begin position="28"/>
        <end position="47"/>
    </location>
</feature>
<name>A0A2C8ZY35_9MICO</name>
<reference evidence="3 4" key="1">
    <citation type="submission" date="2017-09" db="EMBL/GenBank/DDBJ databases">
        <authorList>
            <person name="Ehlers B."/>
            <person name="Leendertz F.H."/>
        </authorList>
    </citation>
    <scope>NUCLEOTIDE SEQUENCE [LARGE SCALE GENOMIC DNA]</scope>
    <source>
        <strain evidence="3 4">CGMCC 1.05381</strain>
    </source>
</reference>
<gene>
    <name evidence="3" type="ORF">SAMN06296378_2368</name>
</gene>
<dbReference type="EMBL" id="OCST01000004">
    <property type="protein sequence ID" value="SOE70979.1"/>
    <property type="molecule type" value="Genomic_DNA"/>
</dbReference>
<dbReference type="Proteomes" id="UP000219440">
    <property type="component" value="Unassembled WGS sequence"/>
</dbReference>
<protein>
    <recommendedName>
        <fullName evidence="5">Spondin domain-containing protein</fullName>
    </recommendedName>
</protein>
<sequence length="222" mass="23303">MKLKPSAAIALAVATLFALNACALATTTEPTRPSNGMPTTTEPTAGPSVTATTRLVISAITLDAFVGDTLVHSWAHQPHDPGSVVALTEIFGGAPAIETINESFEGGFVARTTATWTGFQIAWYPDGPFTETTVSTTVAKVGEVEISSFEGSTVGDDLQALAQEYPDFAFNEFGVLGITVGRSPSPNPDVPFPENWVAVEVSGTAPFDKVTRIIAPDRNYGI</sequence>
<proteinExistence type="predicted"/>
<accession>A0A2C8ZY35</accession>
<organism evidence="3 4">
    <name type="scientific">Salinibacterium xinjiangense</name>
    <dbReference type="NCBI Taxonomy" id="386302"/>
    <lineage>
        <taxon>Bacteria</taxon>
        <taxon>Bacillati</taxon>
        <taxon>Actinomycetota</taxon>
        <taxon>Actinomycetes</taxon>
        <taxon>Micrococcales</taxon>
        <taxon>Microbacteriaceae</taxon>
        <taxon>Salinibacterium</taxon>
    </lineage>
</organism>
<evidence type="ECO:0000256" key="2">
    <source>
        <dbReference type="SAM" id="SignalP"/>
    </source>
</evidence>
<feature type="signal peptide" evidence="2">
    <location>
        <begin position="1"/>
        <end position="25"/>
    </location>
</feature>